<dbReference type="PANTHER" id="PTHR34544">
    <property type="entry name" value="OSJNBA0006B20.18 PROTEIN"/>
    <property type="match status" value="1"/>
</dbReference>
<dbReference type="EMBL" id="JAUJYO010000005">
    <property type="protein sequence ID" value="KAK1316432.1"/>
    <property type="molecule type" value="Genomic_DNA"/>
</dbReference>
<proteinExistence type="predicted"/>
<dbReference type="AlphaFoldDB" id="A0AAV9EW83"/>
<reference evidence="2" key="1">
    <citation type="journal article" date="2023" name="Nat. Commun.">
        <title>Diploid and tetraploid genomes of Acorus and the evolution of monocots.</title>
        <authorList>
            <person name="Ma L."/>
            <person name="Liu K.W."/>
            <person name="Li Z."/>
            <person name="Hsiao Y.Y."/>
            <person name="Qi Y."/>
            <person name="Fu T."/>
            <person name="Tang G.D."/>
            <person name="Zhang D."/>
            <person name="Sun W.H."/>
            <person name="Liu D.K."/>
            <person name="Li Y."/>
            <person name="Chen G.Z."/>
            <person name="Liu X.D."/>
            <person name="Liao X.Y."/>
            <person name="Jiang Y.T."/>
            <person name="Yu X."/>
            <person name="Hao Y."/>
            <person name="Huang J."/>
            <person name="Zhao X.W."/>
            <person name="Ke S."/>
            <person name="Chen Y.Y."/>
            <person name="Wu W.L."/>
            <person name="Hsu J.L."/>
            <person name="Lin Y.F."/>
            <person name="Huang M.D."/>
            <person name="Li C.Y."/>
            <person name="Huang L."/>
            <person name="Wang Z.W."/>
            <person name="Zhao X."/>
            <person name="Zhong W.Y."/>
            <person name="Peng D.H."/>
            <person name="Ahmad S."/>
            <person name="Lan S."/>
            <person name="Zhang J.S."/>
            <person name="Tsai W.C."/>
            <person name="Van de Peer Y."/>
            <person name="Liu Z.J."/>
        </authorList>
    </citation>
    <scope>NUCLEOTIDE SEQUENCE</scope>
    <source>
        <strain evidence="2">CP</strain>
    </source>
</reference>
<feature type="region of interest" description="Disordered" evidence="1">
    <location>
        <begin position="184"/>
        <end position="236"/>
    </location>
</feature>
<keyword evidence="3" id="KW-1185">Reference proteome</keyword>
<comment type="caution">
    <text evidence="2">The sequence shown here is derived from an EMBL/GenBank/DDBJ whole genome shotgun (WGS) entry which is preliminary data.</text>
</comment>
<accession>A0AAV9EW83</accession>
<name>A0AAV9EW83_ACOCL</name>
<evidence type="ECO:0000313" key="2">
    <source>
        <dbReference type="EMBL" id="KAK1316432.1"/>
    </source>
</evidence>
<evidence type="ECO:0000256" key="1">
    <source>
        <dbReference type="SAM" id="MobiDB-lite"/>
    </source>
</evidence>
<protein>
    <submittedName>
        <fullName evidence="2">Uncharacterized protein</fullName>
    </submittedName>
</protein>
<reference evidence="2" key="2">
    <citation type="submission" date="2023-06" db="EMBL/GenBank/DDBJ databases">
        <authorList>
            <person name="Ma L."/>
            <person name="Liu K.-W."/>
            <person name="Li Z."/>
            <person name="Hsiao Y.-Y."/>
            <person name="Qi Y."/>
            <person name="Fu T."/>
            <person name="Tang G."/>
            <person name="Zhang D."/>
            <person name="Sun W.-H."/>
            <person name="Liu D.-K."/>
            <person name="Li Y."/>
            <person name="Chen G.-Z."/>
            <person name="Liu X.-D."/>
            <person name="Liao X.-Y."/>
            <person name="Jiang Y.-T."/>
            <person name="Yu X."/>
            <person name="Hao Y."/>
            <person name="Huang J."/>
            <person name="Zhao X.-W."/>
            <person name="Ke S."/>
            <person name="Chen Y.-Y."/>
            <person name="Wu W.-L."/>
            <person name="Hsu J.-L."/>
            <person name="Lin Y.-F."/>
            <person name="Huang M.-D."/>
            <person name="Li C.-Y."/>
            <person name="Huang L."/>
            <person name="Wang Z.-W."/>
            <person name="Zhao X."/>
            <person name="Zhong W.-Y."/>
            <person name="Peng D.-H."/>
            <person name="Ahmad S."/>
            <person name="Lan S."/>
            <person name="Zhang J.-S."/>
            <person name="Tsai W.-C."/>
            <person name="Van De Peer Y."/>
            <person name="Liu Z.-J."/>
        </authorList>
    </citation>
    <scope>NUCLEOTIDE SEQUENCE</scope>
    <source>
        <strain evidence="2">CP</strain>
        <tissue evidence="2">Leaves</tissue>
    </source>
</reference>
<gene>
    <name evidence="2" type="ORF">QJS10_CPA05g01239</name>
</gene>
<evidence type="ECO:0000313" key="3">
    <source>
        <dbReference type="Proteomes" id="UP001180020"/>
    </source>
</evidence>
<sequence length="250" mass="28476">MSMVPEIRRWEETRMPVRYRLPRLEDSAASIRNDESAHVGDGGGGGGISLVGTSWDREALAIAEEVSMSFGGDLKIFAFKTSKISIILVRIEKLSTREQSVGDGSTILSSYVGVVARSGLLPLCIDDWRHIDREVKTRVIEHLKARFDLEGDKDLHWTLGKLGERWRNFKHRLYRDYVTGMSRRDTLTNCPPHKKSKENMQSQSHSKAPHNTGRKSIANRAKDLQKNHPQGVVPPRHELWKLIRTQMKDD</sequence>
<dbReference type="Proteomes" id="UP001180020">
    <property type="component" value="Unassembled WGS sequence"/>
</dbReference>
<dbReference type="PANTHER" id="PTHR34544:SF1">
    <property type="entry name" value="OS04G0438300 PROTEIN"/>
    <property type="match status" value="1"/>
</dbReference>
<organism evidence="2 3">
    <name type="scientific">Acorus calamus</name>
    <name type="common">Sweet flag</name>
    <dbReference type="NCBI Taxonomy" id="4465"/>
    <lineage>
        <taxon>Eukaryota</taxon>
        <taxon>Viridiplantae</taxon>
        <taxon>Streptophyta</taxon>
        <taxon>Embryophyta</taxon>
        <taxon>Tracheophyta</taxon>
        <taxon>Spermatophyta</taxon>
        <taxon>Magnoliopsida</taxon>
        <taxon>Liliopsida</taxon>
        <taxon>Acoraceae</taxon>
        <taxon>Acorus</taxon>
    </lineage>
</organism>